<accession>A0ABU9D8I3</accession>
<dbReference type="Gene3D" id="3.40.50.410">
    <property type="entry name" value="von Willebrand factor, type A domain"/>
    <property type="match status" value="1"/>
</dbReference>
<dbReference type="InterPro" id="IPR036465">
    <property type="entry name" value="vWFA_dom_sf"/>
</dbReference>
<sequence length="612" mass="67844">MEEQVGALWHRLVTGWARQDHPAAAVSLEELRKTLGVLFRALGGDGGLSVEAASATRHGARRGLRSRLAGSDEKAELAWRDAETLRLPARIALFPERTLNRDLYLWLAALAACDAPTAGDWFHQSQAATQRLLSRYPGLQSRYGRLLAAYLPLRPEPERLPTEEAAQERAIRAALQAPGSVAVLPSARRPPQPVQLWLHPAPPSAGMLARNASDPAAGAEGDGKSRKAADARRRQGEQVEQSADKSGFLMFFRAESLLSWAEFVRVNRPSDDDDDTNADKALDDLDRISIVPDDQRIASRLRFDLDLPPAAMDETPLGEGILLPEWDYRKALLQPAHCRLQAMQATDVVPGELPPGLMPIARRLRRHFETLSVPRQWRKGEPDGEEPDLDACVRDLAERRSGVTAGPRGLYQARHERRRDLACLLLADLSLSTDAWVSNAARVIDVIRDSLFLFAEALSASGDQFALYGFSSIKRQNVRFHVLKDFAAPYDRLAKGRIAAIKPGYYTRMGAAIRNASTLLARQPARQRLLLLLTDGKPNDLDHYEGRYGIEDTRQAVQAARRQGLLPFCVTIDEQAGSYLPHLFGANGFVLIRQPADLPRQLPQLYAQLTRA</sequence>
<evidence type="ECO:0000259" key="2">
    <source>
        <dbReference type="PROSITE" id="PS50234"/>
    </source>
</evidence>
<dbReference type="InterPro" id="IPR002035">
    <property type="entry name" value="VWF_A"/>
</dbReference>
<organism evidence="3 4">
    <name type="scientific">Thermithiobacillus plumbiphilus</name>
    <dbReference type="NCBI Taxonomy" id="1729899"/>
    <lineage>
        <taxon>Bacteria</taxon>
        <taxon>Pseudomonadati</taxon>
        <taxon>Pseudomonadota</taxon>
        <taxon>Acidithiobacillia</taxon>
        <taxon>Acidithiobacillales</taxon>
        <taxon>Thermithiobacillaceae</taxon>
        <taxon>Thermithiobacillus</taxon>
    </lineage>
</organism>
<comment type="caution">
    <text evidence="3">The sequence shown here is derived from an EMBL/GenBank/DDBJ whole genome shotgun (WGS) entry which is preliminary data.</text>
</comment>
<evidence type="ECO:0000313" key="4">
    <source>
        <dbReference type="Proteomes" id="UP001446205"/>
    </source>
</evidence>
<dbReference type="SMART" id="SM00327">
    <property type="entry name" value="VWA"/>
    <property type="match status" value="1"/>
</dbReference>
<proteinExistence type="predicted"/>
<feature type="region of interest" description="Disordered" evidence="1">
    <location>
        <begin position="201"/>
        <end position="241"/>
    </location>
</feature>
<feature type="domain" description="VWFA" evidence="2">
    <location>
        <begin position="428"/>
        <end position="609"/>
    </location>
</feature>
<evidence type="ECO:0000256" key="1">
    <source>
        <dbReference type="SAM" id="MobiDB-lite"/>
    </source>
</evidence>
<dbReference type="Pfam" id="PF00092">
    <property type="entry name" value="VWA"/>
    <property type="match status" value="1"/>
</dbReference>
<dbReference type="InterPro" id="IPR051928">
    <property type="entry name" value="NorD/CobT"/>
</dbReference>
<dbReference type="PANTHER" id="PTHR41248">
    <property type="entry name" value="NORD PROTEIN"/>
    <property type="match status" value="1"/>
</dbReference>
<dbReference type="SUPFAM" id="SSF53300">
    <property type="entry name" value="vWA-like"/>
    <property type="match status" value="1"/>
</dbReference>
<dbReference type="EMBL" id="JBBPCO010000007">
    <property type="protein sequence ID" value="MEK8089699.1"/>
    <property type="molecule type" value="Genomic_DNA"/>
</dbReference>
<gene>
    <name evidence="3" type="ORF">WOB96_07950</name>
</gene>
<dbReference type="PROSITE" id="PS50234">
    <property type="entry name" value="VWFA"/>
    <property type="match status" value="1"/>
</dbReference>
<dbReference type="CDD" id="cd01454">
    <property type="entry name" value="vWA_norD_type"/>
    <property type="match status" value="1"/>
</dbReference>
<name>A0ABU9D8I3_9PROT</name>
<keyword evidence="4" id="KW-1185">Reference proteome</keyword>
<dbReference type="RefSeq" id="WP_341370757.1">
    <property type="nucleotide sequence ID" value="NZ_JBBPCO010000007.1"/>
</dbReference>
<feature type="compositionally biased region" description="Basic and acidic residues" evidence="1">
    <location>
        <begin position="221"/>
        <end position="237"/>
    </location>
</feature>
<dbReference type="PANTHER" id="PTHR41248:SF1">
    <property type="entry name" value="NORD PROTEIN"/>
    <property type="match status" value="1"/>
</dbReference>
<reference evidence="3 4" key="1">
    <citation type="submission" date="2024-04" db="EMBL/GenBank/DDBJ databases">
        <authorList>
            <person name="Abashina T."/>
            <person name="Shaikin A."/>
        </authorList>
    </citation>
    <scope>NUCLEOTIDE SEQUENCE [LARGE SCALE GENOMIC DNA]</scope>
    <source>
        <strain evidence="3 4">AAFK</strain>
    </source>
</reference>
<evidence type="ECO:0000313" key="3">
    <source>
        <dbReference type="EMBL" id="MEK8089699.1"/>
    </source>
</evidence>
<protein>
    <submittedName>
        <fullName evidence="3">VWA domain-containing protein</fullName>
    </submittedName>
</protein>
<dbReference type="Proteomes" id="UP001446205">
    <property type="component" value="Unassembled WGS sequence"/>
</dbReference>